<keyword evidence="4" id="KW-0472">Membrane</keyword>
<dbReference type="PANTHER" id="PTHR45827:SF1">
    <property type="entry name" value="SORTING NEXIN"/>
    <property type="match status" value="1"/>
</dbReference>
<proteinExistence type="inferred from homology"/>
<dbReference type="EMBL" id="CAJNRD030001122">
    <property type="protein sequence ID" value="CAG5101287.1"/>
    <property type="molecule type" value="Genomic_DNA"/>
</dbReference>
<dbReference type="Gene3D" id="1.20.1270.60">
    <property type="entry name" value="Arfaptin homology (AH) domain/BAR domain"/>
    <property type="match status" value="1"/>
</dbReference>
<dbReference type="InterPro" id="IPR019497">
    <property type="entry name" value="Sorting_nexin_WASP-bd-dom"/>
</dbReference>
<feature type="region of interest" description="Disordered" evidence="6">
    <location>
        <begin position="37"/>
        <end position="68"/>
    </location>
</feature>
<dbReference type="CDD" id="cd07626">
    <property type="entry name" value="BAR_SNX9_like"/>
    <property type="match status" value="1"/>
</dbReference>
<dbReference type="CDD" id="cd06862">
    <property type="entry name" value="PX_SNX9_18_like"/>
    <property type="match status" value="1"/>
</dbReference>
<evidence type="ECO:0000259" key="7">
    <source>
        <dbReference type="PROSITE" id="PS50195"/>
    </source>
</evidence>
<dbReference type="InterPro" id="IPR001683">
    <property type="entry name" value="PX_dom"/>
</dbReference>
<dbReference type="GO" id="GO:0006897">
    <property type="term" value="P:endocytosis"/>
    <property type="evidence" value="ECO:0007669"/>
    <property type="project" value="TreeGrafter"/>
</dbReference>
<evidence type="ECO:0000256" key="3">
    <source>
        <dbReference type="ARBA" id="ARBA00022443"/>
    </source>
</evidence>
<gene>
    <name evidence="8" type="ORF">HICCMSTLAB_LOCUS10360</name>
</gene>
<comment type="caution">
    <text evidence="8">The sequence shown here is derived from an EMBL/GenBank/DDBJ whole genome shotgun (WGS) entry which is preliminary data.</text>
</comment>
<dbReference type="GO" id="GO:0097320">
    <property type="term" value="P:plasma membrane tubulation"/>
    <property type="evidence" value="ECO:0007669"/>
    <property type="project" value="TreeGrafter"/>
</dbReference>
<accession>A0A8J2MP24</accession>
<dbReference type="OrthoDB" id="10254720at2759"/>
<comment type="similarity">
    <text evidence="2">Belongs to the sorting nexin family.</text>
</comment>
<feature type="domain" description="PX" evidence="7">
    <location>
        <begin position="154"/>
        <end position="264"/>
    </location>
</feature>
<dbReference type="InterPro" id="IPR036871">
    <property type="entry name" value="PX_dom_sf"/>
</dbReference>
<keyword evidence="3" id="KW-0728">SH3 domain</keyword>
<evidence type="ECO:0000256" key="4">
    <source>
        <dbReference type="ARBA" id="ARBA00023136"/>
    </source>
</evidence>
<dbReference type="GO" id="GO:0030659">
    <property type="term" value="C:cytoplasmic vesicle membrane"/>
    <property type="evidence" value="ECO:0007669"/>
    <property type="project" value="UniProtKB-SubCell"/>
</dbReference>
<dbReference type="PROSITE" id="PS50195">
    <property type="entry name" value="PX"/>
    <property type="match status" value="1"/>
</dbReference>
<dbReference type="PANTHER" id="PTHR45827">
    <property type="entry name" value="SORTING NEXIN"/>
    <property type="match status" value="1"/>
</dbReference>
<keyword evidence="9" id="KW-1185">Reference proteome</keyword>
<dbReference type="GO" id="GO:0016197">
    <property type="term" value="P:endosomal transport"/>
    <property type="evidence" value="ECO:0007669"/>
    <property type="project" value="TreeGrafter"/>
</dbReference>
<evidence type="ECO:0000256" key="5">
    <source>
        <dbReference type="ARBA" id="ARBA00023329"/>
    </source>
</evidence>
<sequence length="496" mass="56698">MGQSGLFPAAYVQVIEPTGVTGATTSATVSSLSSVQQSSGDYWDDDWDDDSEVGQTPAYNPQQQSQQYSNLDDISGPISNNFISPPTAHALPALPEKTVSNVPKKNNKFSTLIKSGEEGFLMGTKVLPIPEDEKIFVQETEDGRCYWLPTGEEYKCVVTSPKKGSKLKGLKSFIVYQLTPTFNNIQVSRRYKHFDWLHERLQAKYCFIATPPLPDKQISGRYDEQFIEHRRTQLQEFVDYVCRHPILSRSRVWQHFIMCTDEKRWKAGKRQAEKDELLGVNYFNAIHCSDMAVDAIKVDIKIDSFSRFISGLDPVVKNFMAMSTDQGKKYQNLYKRELQKIGQSFIALGHALESDCPGRSTLTTALRRSGEVYNDIGRLYEEQPRLDWEPLADKFHIYRGVINNFPDVISIHKSAMQKKKDCERLVTEHKMEPQELRELSRRTDVIARSLMAEETHFQSEIDVHVNQSMKNHLVEQIGFYQKIVSKLEEALAAYNA</sequence>
<dbReference type="InterPro" id="IPR027267">
    <property type="entry name" value="AH/BAR_dom_sf"/>
</dbReference>
<dbReference type="Pfam" id="PF10456">
    <property type="entry name" value="BAR_3_WASP_bdg"/>
    <property type="match status" value="1"/>
</dbReference>
<evidence type="ECO:0000256" key="2">
    <source>
        <dbReference type="ARBA" id="ARBA00010883"/>
    </source>
</evidence>
<dbReference type="AlphaFoldDB" id="A0A8J2MP24"/>
<dbReference type="SMART" id="SM00312">
    <property type="entry name" value="PX"/>
    <property type="match status" value="1"/>
</dbReference>
<dbReference type="FunFam" id="3.30.1520.10:FF:000004">
    <property type="entry name" value="Sorting nexin"/>
    <property type="match status" value="1"/>
</dbReference>
<keyword evidence="5" id="KW-0968">Cytoplasmic vesicle</keyword>
<feature type="compositionally biased region" description="Low complexity" evidence="6">
    <location>
        <begin position="55"/>
        <end position="68"/>
    </location>
</feature>
<reference evidence="8" key="1">
    <citation type="submission" date="2021-04" db="EMBL/GenBank/DDBJ databases">
        <authorList>
            <person name="Chebbi M.A.C M."/>
        </authorList>
    </citation>
    <scope>NUCLEOTIDE SEQUENCE</scope>
</reference>
<dbReference type="Pfam" id="PF00787">
    <property type="entry name" value="PX"/>
    <property type="match status" value="1"/>
</dbReference>
<name>A0A8J2MP24_COTCN</name>
<dbReference type="GO" id="GO:0005886">
    <property type="term" value="C:plasma membrane"/>
    <property type="evidence" value="ECO:0007669"/>
    <property type="project" value="TreeGrafter"/>
</dbReference>
<dbReference type="GO" id="GO:0035091">
    <property type="term" value="F:phosphatidylinositol binding"/>
    <property type="evidence" value="ECO:0007669"/>
    <property type="project" value="InterPro"/>
</dbReference>
<dbReference type="Proteomes" id="UP000786811">
    <property type="component" value="Unassembled WGS sequence"/>
</dbReference>
<evidence type="ECO:0000256" key="1">
    <source>
        <dbReference type="ARBA" id="ARBA00004156"/>
    </source>
</evidence>
<comment type="subcellular location">
    <subcellularLocation>
        <location evidence="1">Cytoplasmic vesicle membrane</location>
    </subcellularLocation>
</comment>
<dbReference type="SUPFAM" id="SSF64268">
    <property type="entry name" value="PX domain"/>
    <property type="match status" value="1"/>
</dbReference>
<evidence type="ECO:0000313" key="9">
    <source>
        <dbReference type="Proteomes" id="UP000786811"/>
    </source>
</evidence>
<evidence type="ECO:0000256" key="6">
    <source>
        <dbReference type="SAM" id="MobiDB-lite"/>
    </source>
</evidence>
<protein>
    <submittedName>
        <fullName evidence="8">Similar to lst-4: Sorting nexin lst-4 (Caenorhabditis elegans)</fullName>
    </submittedName>
</protein>
<organism evidence="8 9">
    <name type="scientific">Cotesia congregata</name>
    <name type="common">Parasitoid wasp</name>
    <name type="synonym">Apanteles congregatus</name>
    <dbReference type="NCBI Taxonomy" id="51543"/>
    <lineage>
        <taxon>Eukaryota</taxon>
        <taxon>Metazoa</taxon>
        <taxon>Ecdysozoa</taxon>
        <taxon>Arthropoda</taxon>
        <taxon>Hexapoda</taxon>
        <taxon>Insecta</taxon>
        <taxon>Pterygota</taxon>
        <taxon>Neoptera</taxon>
        <taxon>Endopterygota</taxon>
        <taxon>Hymenoptera</taxon>
        <taxon>Apocrita</taxon>
        <taxon>Ichneumonoidea</taxon>
        <taxon>Braconidae</taxon>
        <taxon>Microgastrinae</taxon>
        <taxon>Cotesia</taxon>
    </lineage>
</organism>
<dbReference type="Gene3D" id="3.30.1520.10">
    <property type="entry name" value="Phox-like domain"/>
    <property type="match status" value="1"/>
</dbReference>
<evidence type="ECO:0000313" key="8">
    <source>
        <dbReference type="EMBL" id="CAG5101287.1"/>
    </source>
</evidence>
<feature type="compositionally biased region" description="Acidic residues" evidence="6">
    <location>
        <begin position="42"/>
        <end position="52"/>
    </location>
</feature>